<dbReference type="AlphaFoldDB" id="A0A131ZST9"/>
<organism evidence="2 3">
    <name type="scientific">Sarcoptes scabiei</name>
    <name type="common">Itch mite</name>
    <name type="synonym">Acarus scabiei</name>
    <dbReference type="NCBI Taxonomy" id="52283"/>
    <lineage>
        <taxon>Eukaryota</taxon>
        <taxon>Metazoa</taxon>
        <taxon>Ecdysozoa</taxon>
        <taxon>Arthropoda</taxon>
        <taxon>Chelicerata</taxon>
        <taxon>Arachnida</taxon>
        <taxon>Acari</taxon>
        <taxon>Acariformes</taxon>
        <taxon>Sarcoptiformes</taxon>
        <taxon>Astigmata</taxon>
        <taxon>Psoroptidia</taxon>
        <taxon>Sarcoptoidea</taxon>
        <taxon>Sarcoptidae</taxon>
        <taxon>Sarcoptinae</taxon>
        <taxon>Sarcoptes</taxon>
    </lineage>
</organism>
<comment type="caution">
    <text evidence="2">The sequence shown here is derived from an EMBL/GenBank/DDBJ whole genome shotgun (WGS) entry which is preliminary data.</text>
</comment>
<reference evidence="2 3" key="1">
    <citation type="journal article" date="2015" name="Parasit. Vectors">
        <title>Draft genome of the scabies mite.</title>
        <authorList>
            <person name="Rider S.D.Jr."/>
            <person name="Morgan M.S."/>
            <person name="Arlian L.G."/>
        </authorList>
    </citation>
    <scope>NUCLEOTIDE SEQUENCE [LARGE SCALE GENOMIC DNA]</scope>
    <source>
        <strain evidence="2">Arlian Lab</strain>
    </source>
</reference>
<dbReference type="OrthoDB" id="5859304at2759"/>
<accession>A0A131ZST9</accession>
<dbReference type="SUPFAM" id="SSF51045">
    <property type="entry name" value="WW domain"/>
    <property type="match status" value="1"/>
</dbReference>
<feature type="region of interest" description="Disordered" evidence="1">
    <location>
        <begin position="726"/>
        <end position="755"/>
    </location>
</feature>
<dbReference type="SUPFAM" id="SSF54236">
    <property type="entry name" value="Ubiquitin-like"/>
    <property type="match status" value="1"/>
</dbReference>
<dbReference type="InterPro" id="IPR036020">
    <property type="entry name" value="WW_dom_sf"/>
</dbReference>
<proteinExistence type="predicted"/>
<dbReference type="SUPFAM" id="SSF47031">
    <property type="entry name" value="Second domain of FERM"/>
    <property type="match status" value="1"/>
</dbReference>
<feature type="compositionally biased region" description="Polar residues" evidence="1">
    <location>
        <begin position="980"/>
        <end position="996"/>
    </location>
</feature>
<feature type="compositionally biased region" description="Low complexity" evidence="1">
    <location>
        <begin position="737"/>
        <end position="755"/>
    </location>
</feature>
<dbReference type="SUPFAM" id="SSF50156">
    <property type="entry name" value="PDZ domain-like"/>
    <property type="match status" value="1"/>
</dbReference>
<dbReference type="InterPro" id="IPR014352">
    <property type="entry name" value="FERM/acyl-CoA-bd_prot_sf"/>
</dbReference>
<dbReference type="Gene3D" id="2.30.42.10">
    <property type="match status" value="1"/>
</dbReference>
<dbReference type="SMART" id="SM00295">
    <property type="entry name" value="B41"/>
    <property type="match status" value="1"/>
</dbReference>
<gene>
    <name evidence="2" type="ORF">QR98_0002030</name>
</gene>
<dbReference type="SMART" id="SM00228">
    <property type="entry name" value="PDZ"/>
    <property type="match status" value="1"/>
</dbReference>
<dbReference type="InterPro" id="IPR029071">
    <property type="entry name" value="Ubiquitin-like_domsf"/>
</dbReference>
<dbReference type="Gene3D" id="3.10.20.90">
    <property type="entry name" value="Phosphatidylinositol 3-kinase Catalytic Subunit, Chain A, domain 1"/>
    <property type="match status" value="1"/>
</dbReference>
<dbReference type="PANTHER" id="PTHR46221">
    <property type="entry name" value="FERM AND PDZ DOMAIN-CONTAINING PROTEIN FAMILY MEMBER"/>
    <property type="match status" value="1"/>
</dbReference>
<dbReference type="Pfam" id="PF00595">
    <property type="entry name" value="PDZ"/>
    <property type="match status" value="1"/>
</dbReference>
<dbReference type="Pfam" id="PF21989">
    <property type="entry name" value="RA_2"/>
    <property type="match status" value="1"/>
</dbReference>
<feature type="compositionally biased region" description="Basic residues" evidence="1">
    <location>
        <begin position="726"/>
        <end position="736"/>
    </location>
</feature>
<evidence type="ECO:0000313" key="3">
    <source>
        <dbReference type="Proteomes" id="UP000616769"/>
    </source>
</evidence>
<protein>
    <submittedName>
        <fullName evidence="2">FERM and PDZ domain-containing protein 4-like protein</fullName>
    </submittedName>
</protein>
<dbReference type="PROSITE" id="PS50020">
    <property type="entry name" value="WW_DOMAIN_2"/>
    <property type="match status" value="1"/>
</dbReference>
<dbReference type="GO" id="GO:0048731">
    <property type="term" value="P:system development"/>
    <property type="evidence" value="ECO:0007669"/>
    <property type="project" value="UniProtKB-ARBA"/>
</dbReference>
<name>A0A131ZST9_SARSC</name>
<feature type="region of interest" description="Disordered" evidence="1">
    <location>
        <begin position="963"/>
        <end position="996"/>
    </location>
</feature>
<sequence>MAMIHQRLTTGWLPPPDIWYRIDSILFGFDASIIRDQDSIGNFLNQDQTIRDDNRNLSHQSEHKRSPNNPLPYGWEEAIDQNNQIYYINHINCSTTYFSPLRASPNSDDERSEQPHSITLKRSEENGFGFIVGSERPVQIRYVKEGGPSESLLEANDEILLLNDQDVREAPLQTVVKIIQSNESITIVVRRPVRRTKRENTHYDKESIVRKERSILLTKSEKIDKRKSNQFRVRFAKDILVIGSPLFNHYSQPPSSISTSTLTKRSSMLGGTSSIANSLRSMMMMSMMKSSSVLKVFLENDQTRTFHFDGSTIVQDIVDQLCEKLAIKSNYYFGLVCGQIIETSSKMIVGRRVDDKFVIDLLNKQISHYKWLKKQKRLKDRIRRKRMISNFFTTSIGFIGNSKRDDCKPDRNDHHLHHHQTGVTNNCSIDNFDNDDDEDDFEEIDDEIIESYQNDNKPDVENSDDLLTMRRLLNNQTITLLNPTELVCNIFRLPNSENLRCLFRVIIVDPDPEALWNEDPIAFEYYYRQCCNDIAYDRFAPRIPTNIVIRLATLSIFDYFLNHLMVIENDNEDDKDDDRTFRQYNKNIGKRGSQKKNPTLPKPTIVNESKQLRSHTLPPKPFTAQNFWSPHHLKYLNQEYSLSNFVPITLFGSMKLKKLIQMLSFSMKCNRDSFVRFVIDLDDDDDLYAISVKNRMKKQKQKNSQRNHRDWLGKFSLPRKTKINYGFRHRRTRKKSSSLSSISSSTSTSSTESVSIGTKSPRLISSFRSRMNFFELLSKQPCYGGKLYRATKIFHSKLNDSKQFEFDRNDPITIEAPPTLAETLRPSFKNRQTMNSTGSRTIYLNESLNINAKHGITIVRNENNNNYTSSMKFLTKIENIESIHIKLNELTLLYHLKVFFYDREKSFESDKDSFRQFPLDHRRNRIKSFEFCLDQNEMQEFLLIVQAYNTLLCTERQKLVKFDHQSEQNQSKKSFDSDQEQMNSNGNDSRTTEMKVSSKNLKNLIEQSRIEIVFERNNRLDENGKIP</sequence>
<dbReference type="Proteomes" id="UP000616769">
    <property type="component" value="Unassembled WGS sequence"/>
</dbReference>
<dbReference type="InterPro" id="IPR035963">
    <property type="entry name" value="FERM_2"/>
</dbReference>
<dbReference type="PROSITE" id="PS50106">
    <property type="entry name" value="PDZ"/>
    <property type="match status" value="1"/>
</dbReference>
<dbReference type="Pfam" id="PF00397">
    <property type="entry name" value="WW"/>
    <property type="match status" value="1"/>
</dbReference>
<evidence type="ECO:0000313" key="2">
    <source>
        <dbReference type="EMBL" id="KPL96903.1"/>
    </source>
</evidence>
<dbReference type="InterPro" id="IPR036034">
    <property type="entry name" value="PDZ_sf"/>
</dbReference>
<dbReference type="InterPro" id="IPR001202">
    <property type="entry name" value="WW_dom"/>
</dbReference>
<evidence type="ECO:0000256" key="1">
    <source>
        <dbReference type="SAM" id="MobiDB-lite"/>
    </source>
</evidence>
<dbReference type="EMBL" id="JXLN01000127">
    <property type="protein sequence ID" value="KPL96903.1"/>
    <property type="molecule type" value="Genomic_DNA"/>
</dbReference>
<dbReference type="Gene3D" id="2.20.70.10">
    <property type="match status" value="1"/>
</dbReference>
<dbReference type="Gene3D" id="1.20.80.10">
    <property type="match status" value="1"/>
</dbReference>
<dbReference type="VEuPathDB" id="VectorBase:SSCA010057"/>
<dbReference type="InterPro" id="IPR019749">
    <property type="entry name" value="Band_41_domain"/>
</dbReference>
<dbReference type="SMART" id="SM00456">
    <property type="entry name" value="WW"/>
    <property type="match status" value="1"/>
</dbReference>
<dbReference type="PANTHER" id="PTHR46221:SF3">
    <property type="entry name" value="FERM AND PDZ DOMAIN-CONTAINING PROTEIN 4"/>
    <property type="match status" value="1"/>
</dbReference>
<dbReference type="InterPro" id="IPR001478">
    <property type="entry name" value="PDZ"/>
</dbReference>
<dbReference type="CDD" id="cd00201">
    <property type="entry name" value="WW"/>
    <property type="match status" value="1"/>
</dbReference>